<evidence type="ECO:0000313" key="3">
    <source>
        <dbReference type="Proteomes" id="UP000728185"/>
    </source>
</evidence>
<name>A0A8E0RPJ3_9TREM</name>
<reference evidence="2" key="1">
    <citation type="submission" date="2019-05" db="EMBL/GenBank/DDBJ databases">
        <title>Annotation for the trematode Fasciolopsis buski.</title>
        <authorList>
            <person name="Choi Y.-J."/>
        </authorList>
    </citation>
    <scope>NUCLEOTIDE SEQUENCE</scope>
    <source>
        <strain evidence="2">HT</strain>
        <tissue evidence="2">Whole worm</tissue>
    </source>
</reference>
<dbReference type="Proteomes" id="UP000728185">
    <property type="component" value="Unassembled WGS sequence"/>
</dbReference>
<dbReference type="AlphaFoldDB" id="A0A8E0RPJ3"/>
<gene>
    <name evidence="2" type="ORF">FBUS_06609</name>
</gene>
<dbReference type="EMBL" id="LUCM01011326">
    <property type="protein sequence ID" value="KAA0184135.1"/>
    <property type="molecule type" value="Genomic_DNA"/>
</dbReference>
<comment type="caution">
    <text evidence="2">The sequence shown here is derived from an EMBL/GenBank/DDBJ whole genome shotgun (WGS) entry which is preliminary data.</text>
</comment>
<organism evidence="2 3">
    <name type="scientific">Fasciolopsis buskii</name>
    <dbReference type="NCBI Taxonomy" id="27845"/>
    <lineage>
        <taxon>Eukaryota</taxon>
        <taxon>Metazoa</taxon>
        <taxon>Spiralia</taxon>
        <taxon>Lophotrochozoa</taxon>
        <taxon>Platyhelminthes</taxon>
        <taxon>Trematoda</taxon>
        <taxon>Digenea</taxon>
        <taxon>Plagiorchiida</taxon>
        <taxon>Echinostomata</taxon>
        <taxon>Echinostomatoidea</taxon>
        <taxon>Fasciolidae</taxon>
        <taxon>Fasciolopsis</taxon>
    </lineage>
</organism>
<protein>
    <submittedName>
        <fullName evidence="2">Zinc finger C2CH type</fullName>
    </submittedName>
</protein>
<feature type="non-terminal residue" evidence="2">
    <location>
        <position position="504"/>
    </location>
</feature>
<proteinExistence type="predicted"/>
<dbReference type="Gene3D" id="3.40.50.720">
    <property type="entry name" value="NAD(P)-binding Rossmann-like Domain"/>
    <property type="match status" value="1"/>
</dbReference>
<feature type="compositionally biased region" description="Basic and acidic residues" evidence="1">
    <location>
        <begin position="459"/>
        <end position="474"/>
    </location>
</feature>
<sequence length="504" mass="57324">ELGLMPEHHSIPAILFLGNSEADVEKSILQDSFQVYHHVDLNGISTERFQCELTHLVISSEVSNNVEQLIKRLTNLQAVFLIEAKATRLQQLRNEFPGGGVVFRRSTLTPRQSQFLFSRRPRSWPSTSESTIACKRRKQAPREYEDLQYERLTRASSSNNSKLMCIESEVNADHGNKQAVKGQTFGFLQWSPLTLAVARRLQAFGCVMLVADEQLPPGLDHVFGVTRAADQTHLLAQSDMILILDDFSDHLETESSRRWSRVELNSSLLRKAKRGCRLFYFGNSKNSVQQKLVQHIFQTENISQLIIGPGEQDASSTNIYSNVIYLQESLDDFQPSWDEFRKYVALSIRRNQMTQPKFLRIPCTSADAECSVHSAMKNNLTNESRSTTSCFKFKTICPDHTDQLVPKSERVCLDKKSESPYEPNASTHPACDFHSRNNCHKQKACSKKRISFGVTSLVSDDHPSPKSRQEEQKRHAGNHPSEYSMEYANNPVKCPERITEQLTV</sequence>
<dbReference type="OrthoDB" id="6269599at2759"/>
<keyword evidence="3" id="KW-1185">Reference proteome</keyword>
<evidence type="ECO:0000313" key="2">
    <source>
        <dbReference type="EMBL" id="KAA0184135.1"/>
    </source>
</evidence>
<accession>A0A8E0RPJ3</accession>
<evidence type="ECO:0000256" key="1">
    <source>
        <dbReference type="SAM" id="MobiDB-lite"/>
    </source>
</evidence>
<feature type="region of interest" description="Disordered" evidence="1">
    <location>
        <begin position="456"/>
        <end position="491"/>
    </location>
</feature>